<dbReference type="CDD" id="cd00267">
    <property type="entry name" value="ABC_ATPase"/>
    <property type="match status" value="1"/>
</dbReference>
<reference evidence="2" key="2">
    <citation type="submission" date="2012-02" db="EMBL/GenBank/DDBJ databases">
        <title>Complete genome sequence of Blastococcus saxobsidens strain DD2.</title>
        <authorList>
            <person name="Genoscope."/>
        </authorList>
    </citation>
    <scope>NUCLEOTIDE SEQUENCE [LARGE SCALE GENOMIC DNA]</scope>
    <source>
        <strain evidence="2">DD2</strain>
    </source>
</reference>
<dbReference type="Gene3D" id="3.40.50.300">
    <property type="entry name" value="P-loop containing nucleotide triphosphate hydrolases"/>
    <property type="match status" value="1"/>
</dbReference>
<evidence type="ECO:0000313" key="1">
    <source>
        <dbReference type="EMBL" id="CCG02359.1"/>
    </source>
</evidence>
<keyword evidence="2" id="KW-1185">Reference proteome</keyword>
<sequence>MGQLIVVTGPPGAGKSTVSRVLSGMFEHSARVAGDDFFGFIDRGYLAPWIREAHQQNETVVSAAAAAAGRLAAGGYTVVYDGVIGPWFVDVFGQTAGVTRLHYALLLPPEQLCLHRVQSRVGHGFTDLDAARHMYAEFANAEIDRRHVIANSDEANTLAIHLQQLVRDGSIMRPVAPPPGCPR</sequence>
<dbReference type="AlphaFoldDB" id="H6RKE0"/>
<dbReference type="SUPFAM" id="SSF52540">
    <property type="entry name" value="P-loop containing nucleoside triphosphate hydrolases"/>
    <property type="match status" value="1"/>
</dbReference>
<dbReference type="HOGENOM" id="CLU_126406_0_0_11"/>
<name>H6RKE0_BLASD</name>
<organism evidence="1 2">
    <name type="scientific">Blastococcus saxobsidens (strain DD2)</name>
    <dbReference type="NCBI Taxonomy" id="1146883"/>
    <lineage>
        <taxon>Bacteria</taxon>
        <taxon>Bacillati</taxon>
        <taxon>Actinomycetota</taxon>
        <taxon>Actinomycetes</taxon>
        <taxon>Geodermatophilales</taxon>
        <taxon>Geodermatophilaceae</taxon>
        <taxon>Blastococcus</taxon>
    </lineage>
</organism>
<dbReference type="Proteomes" id="UP000007517">
    <property type="component" value="Chromosome"/>
</dbReference>
<evidence type="ECO:0000313" key="2">
    <source>
        <dbReference type="Proteomes" id="UP000007517"/>
    </source>
</evidence>
<protein>
    <recommendedName>
        <fullName evidence="3">AAA family ATPase</fullName>
    </recommendedName>
</protein>
<dbReference type="STRING" id="1146883.BLASA_1426"/>
<dbReference type="eggNOG" id="COG0645">
    <property type="taxonomic scope" value="Bacteria"/>
</dbReference>
<dbReference type="KEGG" id="bsd:BLASA_1426"/>
<accession>H6RKE0</accession>
<dbReference type="EMBL" id="FO117623">
    <property type="protein sequence ID" value="CCG02359.1"/>
    <property type="molecule type" value="Genomic_DNA"/>
</dbReference>
<evidence type="ECO:0008006" key="3">
    <source>
        <dbReference type="Google" id="ProtNLM"/>
    </source>
</evidence>
<proteinExistence type="predicted"/>
<reference evidence="1 2" key="1">
    <citation type="journal article" date="2012" name="J. Bacteriol.">
        <title>Genome Sequence of Blastococcus saxobsidens DD2, a Stone-Inhabiting Bacterium.</title>
        <authorList>
            <person name="Chouaia B."/>
            <person name="Crotti E."/>
            <person name="Brusetti L."/>
            <person name="Daffonchio D."/>
            <person name="Essoussi I."/>
            <person name="Nouioui I."/>
            <person name="Sbissi I."/>
            <person name="Ghodhbane-Gtari F."/>
            <person name="Gtari M."/>
            <person name="Vacherie B."/>
            <person name="Barbe V."/>
            <person name="Medigue C."/>
            <person name="Gury J."/>
            <person name="Pujic P."/>
            <person name="Normand P."/>
        </authorList>
    </citation>
    <scope>NUCLEOTIDE SEQUENCE [LARGE SCALE GENOMIC DNA]</scope>
    <source>
        <strain evidence="1 2">DD2</strain>
    </source>
</reference>
<dbReference type="InterPro" id="IPR027417">
    <property type="entry name" value="P-loop_NTPase"/>
</dbReference>
<gene>
    <name evidence="1" type="ordered locus">BLASA_1426</name>
</gene>
<dbReference type="Pfam" id="PF13671">
    <property type="entry name" value="AAA_33"/>
    <property type="match status" value="1"/>
</dbReference>